<comment type="caution">
    <text evidence="1">The sequence shown here is derived from an EMBL/GenBank/DDBJ whole genome shotgun (WGS) entry which is preliminary data.</text>
</comment>
<dbReference type="Proteomes" id="UP001420932">
    <property type="component" value="Unassembled WGS sequence"/>
</dbReference>
<evidence type="ECO:0000313" key="2">
    <source>
        <dbReference type="Proteomes" id="UP001420932"/>
    </source>
</evidence>
<proteinExistence type="predicted"/>
<sequence>MFTSKAEQILDSSVVTSLWFSPGVSSWTPSDEHNMFSDRRQGKWKIMRRQSAKGPRIAVGGSVSLLQPTGKIADCRVGCCVGPDALLTSVVRSTFLDKLGKNRTLRDGKMKEKQIGSQYNDRLGTFRIFQQIPMDLTIRVLEASDHLENVPKASLHTQIFLVQALSELNHETQRKLRPKNTLRITTMRYCWTKWIVNFTPPGILMETKKIEPTFLSPSLSFYTFQPVEPPLVPIPLPSQQQQQPPPYPTFYGIAPPPEMSSSMAYLSAQLGYMHEYMTQTFTNIDAHLERQGDRIRIEGHLLIARLEQDDHASGFARQTSSH</sequence>
<evidence type="ECO:0000313" key="1">
    <source>
        <dbReference type="EMBL" id="KAK9169417.1"/>
    </source>
</evidence>
<keyword evidence="2" id="KW-1185">Reference proteome</keyword>
<protein>
    <submittedName>
        <fullName evidence="1">Uncharacterized protein</fullName>
    </submittedName>
</protein>
<reference evidence="1 2" key="1">
    <citation type="submission" date="2024-01" db="EMBL/GenBank/DDBJ databases">
        <title>Genome assemblies of Stephania.</title>
        <authorList>
            <person name="Yang L."/>
        </authorList>
    </citation>
    <scope>NUCLEOTIDE SEQUENCE [LARGE SCALE GENOMIC DNA]</scope>
    <source>
        <strain evidence="1">YNDBR</strain>
        <tissue evidence="1">Leaf</tissue>
    </source>
</reference>
<name>A0AAP0Q6E2_9MAGN</name>
<dbReference type="AlphaFoldDB" id="A0AAP0Q6E2"/>
<gene>
    <name evidence="1" type="ORF">Syun_001557</name>
</gene>
<accession>A0AAP0Q6E2</accession>
<dbReference type="EMBL" id="JBBNAF010000001">
    <property type="protein sequence ID" value="KAK9169417.1"/>
    <property type="molecule type" value="Genomic_DNA"/>
</dbReference>
<organism evidence="1 2">
    <name type="scientific">Stephania yunnanensis</name>
    <dbReference type="NCBI Taxonomy" id="152371"/>
    <lineage>
        <taxon>Eukaryota</taxon>
        <taxon>Viridiplantae</taxon>
        <taxon>Streptophyta</taxon>
        <taxon>Embryophyta</taxon>
        <taxon>Tracheophyta</taxon>
        <taxon>Spermatophyta</taxon>
        <taxon>Magnoliopsida</taxon>
        <taxon>Ranunculales</taxon>
        <taxon>Menispermaceae</taxon>
        <taxon>Menispermoideae</taxon>
        <taxon>Cissampelideae</taxon>
        <taxon>Stephania</taxon>
    </lineage>
</organism>